<dbReference type="InterPro" id="IPR029063">
    <property type="entry name" value="SAM-dependent_MTases_sf"/>
</dbReference>
<dbReference type="Gene3D" id="3.40.50.150">
    <property type="entry name" value="Vaccinia Virus protein VP39"/>
    <property type="match status" value="1"/>
</dbReference>
<dbReference type="SUPFAM" id="SSF53335">
    <property type="entry name" value="S-adenosyl-L-methionine-dependent methyltransferases"/>
    <property type="match status" value="1"/>
</dbReference>
<dbReference type="InterPro" id="IPR006764">
    <property type="entry name" value="SAM_dep_MeTrfase_SAV2177_type"/>
</dbReference>
<keyword evidence="1" id="KW-0489">Methyltransferase</keyword>
<organism evidence="1 2">
    <name type="scientific">Actinomadura monticuli</name>
    <dbReference type="NCBI Taxonomy" id="3097367"/>
    <lineage>
        <taxon>Bacteria</taxon>
        <taxon>Bacillati</taxon>
        <taxon>Actinomycetota</taxon>
        <taxon>Actinomycetes</taxon>
        <taxon>Streptosporangiales</taxon>
        <taxon>Thermomonosporaceae</taxon>
        <taxon>Actinomadura</taxon>
    </lineage>
</organism>
<reference evidence="1 2" key="1">
    <citation type="submission" date="2023-11" db="EMBL/GenBank/DDBJ databases">
        <title>Actinomadura monticuli sp. nov., isolated from volcanic ash.</title>
        <authorList>
            <person name="Lee S.D."/>
            <person name="Yang H."/>
            <person name="Kim I.S."/>
        </authorList>
    </citation>
    <scope>NUCLEOTIDE SEQUENCE [LARGE SCALE GENOMIC DNA]</scope>
    <source>
        <strain evidence="1 2">DLS-62</strain>
    </source>
</reference>
<comment type="caution">
    <text evidence="1">The sequence shown here is derived from an EMBL/GenBank/DDBJ whole genome shotgun (WGS) entry which is preliminary data.</text>
</comment>
<dbReference type="Proteomes" id="UP001569963">
    <property type="component" value="Unassembled WGS sequence"/>
</dbReference>
<accession>A0ABV4Q5W6</accession>
<evidence type="ECO:0000313" key="1">
    <source>
        <dbReference type="EMBL" id="MFA1538047.1"/>
    </source>
</evidence>
<dbReference type="Pfam" id="PF04672">
    <property type="entry name" value="Methyltransf_19"/>
    <property type="match status" value="1"/>
</dbReference>
<dbReference type="EC" id="2.1.1.-" evidence="1"/>
<gene>
    <name evidence="1" type="ORF">SM611_03825</name>
</gene>
<sequence length="276" mass="28611">MSGGEMPFGRAIAEGELGGGYDCGRAALARLWAFWGGGKDFDPADRALGETVAARFPQVESLARHRLAFRSRVVRTLVGECGIDQVLVAGVDMPMDDEVHTLAQSVNRSARVVYADADELAMLHAEALFFGDCVGTCGFVKAGLDDPGAVLEGAAATLDLDRPVAVLLVNSLDVLNDPQAVAAVSVLRTVLAAGSYIAFCHLTAEHDRGLAALGSMCAGISPAPPCVRSPAALETFCAGMGVIPPGLVSAPAWRPDPGAWQAPTSVDLWCAVGVLP</sequence>
<name>A0ABV4Q5W6_9ACTN</name>
<keyword evidence="2" id="KW-1185">Reference proteome</keyword>
<dbReference type="RefSeq" id="WP_371947371.1">
    <property type="nucleotide sequence ID" value="NZ_JAXCEI010000001.1"/>
</dbReference>
<dbReference type="EMBL" id="JAXCEI010000001">
    <property type="protein sequence ID" value="MFA1538047.1"/>
    <property type="molecule type" value="Genomic_DNA"/>
</dbReference>
<dbReference type="PIRSF" id="PIRSF017393">
    <property type="entry name" value="MTase_SAV2177"/>
    <property type="match status" value="1"/>
</dbReference>
<dbReference type="GO" id="GO:0032259">
    <property type="term" value="P:methylation"/>
    <property type="evidence" value="ECO:0007669"/>
    <property type="project" value="UniProtKB-KW"/>
</dbReference>
<protein>
    <submittedName>
        <fullName evidence="1">SAM-dependent methyltransferase</fullName>
        <ecNumber evidence="1">2.1.1.-</ecNumber>
    </submittedName>
</protein>
<proteinExistence type="predicted"/>
<keyword evidence="1" id="KW-0808">Transferase</keyword>
<dbReference type="GO" id="GO:0008168">
    <property type="term" value="F:methyltransferase activity"/>
    <property type="evidence" value="ECO:0007669"/>
    <property type="project" value="UniProtKB-KW"/>
</dbReference>
<evidence type="ECO:0000313" key="2">
    <source>
        <dbReference type="Proteomes" id="UP001569963"/>
    </source>
</evidence>